<evidence type="ECO:0000256" key="2">
    <source>
        <dbReference type="ARBA" id="ARBA00023002"/>
    </source>
</evidence>
<gene>
    <name evidence="7" type="ORF">ABH903_002389</name>
</gene>
<dbReference type="PANTHER" id="PTHR42789">
    <property type="entry name" value="D-ISOMER SPECIFIC 2-HYDROXYACID DEHYDROGENASE FAMILY PROTEIN (AFU_ORTHOLOGUE AFUA_6G10090)"/>
    <property type="match status" value="1"/>
</dbReference>
<evidence type="ECO:0000313" key="8">
    <source>
        <dbReference type="Proteomes" id="UP001565435"/>
    </source>
</evidence>
<keyword evidence="2 4" id="KW-0560">Oxidoreductase</keyword>
<dbReference type="CDD" id="cd12172">
    <property type="entry name" value="PGDH_like_2"/>
    <property type="match status" value="1"/>
</dbReference>
<organism evidence="7 8">
    <name type="scientific">Brevibacterium epidermidis</name>
    <dbReference type="NCBI Taxonomy" id="1698"/>
    <lineage>
        <taxon>Bacteria</taxon>
        <taxon>Bacillati</taxon>
        <taxon>Actinomycetota</taxon>
        <taxon>Actinomycetes</taxon>
        <taxon>Micrococcales</taxon>
        <taxon>Brevibacteriaceae</taxon>
        <taxon>Brevibacterium</taxon>
    </lineage>
</organism>
<evidence type="ECO:0000259" key="5">
    <source>
        <dbReference type="Pfam" id="PF00389"/>
    </source>
</evidence>
<dbReference type="SUPFAM" id="SSF52283">
    <property type="entry name" value="Formate/glycerate dehydrogenase catalytic domain-like"/>
    <property type="match status" value="1"/>
</dbReference>
<evidence type="ECO:0000256" key="3">
    <source>
        <dbReference type="ARBA" id="ARBA00023027"/>
    </source>
</evidence>
<evidence type="ECO:0000259" key="6">
    <source>
        <dbReference type="Pfam" id="PF02826"/>
    </source>
</evidence>
<sequence>MSNRIVITTDYLGEGDEVDRLLRSRGCEPVYAPSTQRRSPDEQAHLLDGALGAIVSSEPITREMLAAAPTLKVVARSGVGYDAVDVAAAAELGITVCNTPGTNHHAVAELTLGLMLNCARRLTNVTRVVEEGAWPRDAGTELRGKTLGVVGFGASGRAIATLGIALGMRVLASTGHPDPSAAPDVDFADFDRVVSEADYLTLHARATGHPVIGVDQFAAMKATAYLINTARGSLVDEPALADALRNQRIAGAALDVLDHEPMRDDDPLRGVENLWITSHLAGQTVEARQRSGLAAAEAVLAVLDGTTPHGRIV</sequence>
<dbReference type="PANTHER" id="PTHR42789:SF1">
    <property type="entry name" value="D-ISOMER SPECIFIC 2-HYDROXYACID DEHYDROGENASE FAMILY PROTEIN (AFU_ORTHOLOGUE AFUA_6G10090)"/>
    <property type="match status" value="1"/>
</dbReference>
<name>A0ABV4ELC6_BREEP</name>
<keyword evidence="3" id="KW-0520">NAD</keyword>
<dbReference type="Pfam" id="PF02826">
    <property type="entry name" value="2-Hacid_dh_C"/>
    <property type="match status" value="1"/>
</dbReference>
<dbReference type="InterPro" id="IPR036291">
    <property type="entry name" value="NAD(P)-bd_dom_sf"/>
</dbReference>
<keyword evidence="8" id="KW-1185">Reference proteome</keyword>
<dbReference type="Pfam" id="PF00389">
    <property type="entry name" value="2-Hacid_dh"/>
    <property type="match status" value="1"/>
</dbReference>
<accession>A0ABV4ELC6</accession>
<comment type="caution">
    <text evidence="7">The sequence shown here is derived from an EMBL/GenBank/DDBJ whole genome shotgun (WGS) entry which is preliminary data.</text>
</comment>
<dbReference type="Gene3D" id="3.40.50.720">
    <property type="entry name" value="NAD(P)-binding Rossmann-like Domain"/>
    <property type="match status" value="2"/>
</dbReference>
<dbReference type="Proteomes" id="UP001565435">
    <property type="component" value="Unassembled WGS sequence"/>
</dbReference>
<evidence type="ECO:0000256" key="1">
    <source>
        <dbReference type="ARBA" id="ARBA00005854"/>
    </source>
</evidence>
<dbReference type="InterPro" id="IPR029753">
    <property type="entry name" value="D-isomer_DH_CS"/>
</dbReference>
<evidence type="ECO:0000256" key="4">
    <source>
        <dbReference type="RuleBase" id="RU003719"/>
    </source>
</evidence>
<dbReference type="SUPFAM" id="SSF51735">
    <property type="entry name" value="NAD(P)-binding Rossmann-fold domains"/>
    <property type="match status" value="1"/>
</dbReference>
<comment type="similarity">
    <text evidence="1 4">Belongs to the D-isomer specific 2-hydroxyacid dehydrogenase family.</text>
</comment>
<dbReference type="InterPro" id="IPR050857">
    <property type="entry name" value="D-2-hydroxyacid_DH"/>
</dbReference>
<dbReference type="RefSeq" id="WP_370036616.1">
    <property type="nucleotide sequence ID" value="NZ_JBGBYS010000013.1"/>
</dbReference>
<dbReference type="InterPro" id="IPR006140">
    <property type="entry name" value="D-isomer_DH_NAD-bd"/>
</dbReference>
<dbReference type="EMBL" id="JBGBYS010000013">
    <property type="protein sequence ID" value="MEY9259357.1"/>
    <property type="molecule type" value="Genomic_DNA"/>
</dbReference>
<protein>
    <submittedName>
        <fullName evidence="7">Phosphoglycerate dehydrogenase-like enzyme</fullName>
    </submittedName>
</protein>
<dbReference type="PROSITE" id="PS00671">
    <property type="entry name" value="D_2_HYDROXYACID_DH_3"/>
    <property type="match status" value="1"/>
</dbReference>
<feature type="domain" description="D-isomer specific 2-hydroxyacid dehydrogenase NAD-binding" evidence="6">
    <location>
        <begin position="112"/>
        <end position="281"/>
    </location>
</feature>
<feature type="domain" description="D-isomer specific 2-hydroxyacid dehydrogenase catalytic" evidence="5">
    <location>
        <begin position="21"/>
        <end position="311"/>
    </location>
</feature>
<dbReference type="InterPro" id="IPR006139">
    <property type="entry name" value="D-isomer_2_OHA_DH_cat_dom"/>
</dbReference>
<evidence type="ECO:0000313" key="7">
    <source>
        <dbReference type="EMBL" id="MEY9259357.1"/>
    </source>
</evidence>
<reference evidence="7 8" key="1">
    <citation type="submission" date="2024-07" db="EMBL/GenBank/DDBJ databases">
        <title>Mealworm larvae gut microbial communities from Newark, Delaware, USA.</title>
        <authorList>
            <person name="Blenner M."/>
        </authorList>
    </citation>
    <scope>NUCLEOTIDE SEQUENCE [LARGE SCALE GENOMIC DNA]</scope>
    <source>
        <strain evidence="7 8">UD i117</strain>
    </source>
</reference>
<proteinExistence type="inferred from homology"/>